<proteinExistence type="predicted"/>
<comment type="caution">
    <text evidence="1">The sequence shown here is derived from an EMBL/GenBank/DDBJ whole genome shotgun (WGS) entry which is preliminary data.</text>
</comment>
<protein>
    <submittedName>
        <fullName evidence="1">Uncharacterized protein</fullName>
    </submittedName>
</protein>
<gene>
    <name evidence="1" type="ORF">ENO26_01410</name>
</gene>
<reference evidence="1" key="1">
    <citation type="journal article" date="2020" name="mSystems">
        <title>Genome- and Community-Level Interaction Insights into Carbon Utilization and Element Cycling Functions of Hydrothermarchaeota in Hydrothermal Sediment.</title>
        <authorList>
            <person name="Zhou Z."/>
            <person name="Liu Y."/>
            <person name="Xu W."/>
            <person name="Pan J."/>
            <person name="Luo Z.H."/>
            <person name="Li M."/>
        </authorList>
    </citation>
    <scope>NUCLEOTIDE SEQUENCE [LARGE SCALE GENOMIC DNA]</scope>
    <source>
        <strain evidence="1">SpSt-125</strain>
    </source>
</reference>
<sequence>MYEKIALSREVSYIVSASFAKSLNLKEVPKIVIEWGEEDRVLSDLRRNQIIIVLKRGKRYRYENVARAIVKALPELFAHELRVMYDTALIDVLSAHMARSALMNYPDIVRAINEYLDEVLKERGDLRDILSMIISIDDQSLFTRVLIPEMTEVAQLRYPHRDPQLDTEIKELIKLLHDIVKGVDRTPMLCGNYFRVLIVRVARPEKVREMLEPHIKFAEHSLRDCPILRTIYILAAGKNIVAAKALKILLENELRDKGLSPKIEEQEYIGRYRGKPTMKLYTCRITLPQQ</sequence>
<dbReference type="EMBL" id="DSEU01000005">
    <property type="protein sequence ID" value="HEM66222.1"/>
    <property type="molecule type" value="Genomic_DNA"/>
</dbReference>
<accession>A0A7J2U1Z8</accession>
<name>A0A7J2U1Z8_9CREN</name>
<evidence type="ECO:0000313" key="1">
    <source>
        <dbReference type="EMBL" id="HEM66222.1"/>
    </source>
</evidence>
<dbReference type="AlphaFoldDB" id="A0A7J2U1Z8"/>
<organism evidence="1">
    <name type="scientific">Ignisphaera aggregans</name>
    <dbReference type="NCBI Taxonomy" id="334771"/>
    <lineage>
        <taxon>Archaea</taxon>
        <taxon>Thermoproteota</taxon>
        <taxon>Thermoprotei</taxon>
        <taxon>Desulfurococcales</taxon>
        <taxon>Desulfurococcaceae</taxon>
        <taxon>Ignisphaera</taxon>
    </lineage>
</organism>